<reference evidence="1" key="1">
    <citation type="submission" date="2023-08" db="EMBL/GenBank/DDBJ databases">
        <title>WGS of pathogenic bacterial species, Los Angeles County Public Health Laboratories.</title>
        <authorList>
            <person name="Garrigues J.M."/>
            <person name="Green N.M."/>
        </authorList>
    </citation>
    <scope>NUCLEOTIDE SEQUENCE</scope>
    <source>
        <strain evidence="1">LACPHL-BACT-2023-00068</strain>
    </source>
</reference>
<sequence>MNSFDFLGFNRSEIEKTLGLNLHDNLLEYNIGLKKNLDSWLVPYLSRDNILLSDAACLIIGANPRLSLRGEQNNECEAYKESLWDAIDNGKLSAKDISHYDNMDQDRRDCVLVRSEVEKWVAEHEFNWPLPLQQSQVIENTNQVYLDQWGEFPGKNTALMMIAGMAIALEKSSKSFRNGERLNKLAIARAVAHNLAALGYQGMVVTEKQMTNLIKEALEITLPDSEE</sequence>
<organism evidence="1 2">
    <name type="scientific">Pluralibacter gergoviae</name>
    <name type="common">Enterobacter gergoviae</name>
    <dbReference type="NCBI Taxonomy" id="61647"/>
    <lineage>
        <taxon>Bacteria</taxon>
        <taxon>Pseudomonadati</taxon>
        <taxon>Pseudomonadota</taxon>
        <taxon>Gammaproteobacteria</taxon>
        <taxon>Enterobacterales</taxon>
        <taxon>Enterobacteriaceae</taxon>
        <taxon>Pluralibacter</taxon>
    </lineage>
</organism>
<dbReference type="AlphaFoldDB" id="A0AAW8HXC4"/>
<dbReference type="Proteomes" id="UP001236270">
    <property type="component" value="Unassembled WGS sequence"/>
</dbReference>
<dbReference type="GeneID" id="67875793"/>
<dbReference type="RefSeq" id="WP_058685477.1">
    <property type="nucleotide sequence ID" value="NZ_CP020388.1"/>
</dbReference>
<evidence type="ECO:0000313" key="1">
    <source>
        <dbReference type="EMBL" id="MDQ2311801.1"/>
    </source>
</evidence>
<evidence type="ECO:0008006" key="3">
    <source>
        <dbReference type="Google" id="ProtNLM"/>
    </source>
</evidence>
<comment type="caution">
    <text evidence="1">The sequence shown here is derived from an EMBL/GenBank/DDBJ whole genome shotgun (WGS) entry which is preliminary data.</text>
</comment>
<evidence type="ECO:0000313" key="2">
    <source>
        <dbReference type="Proteomes" id="UP001236270"/>
    </source>
</evidence>
<protein>
    <recommendedName>
        <fullName evidence="3">Phage protein</fullName>
    </recommendedName>
</protein>
<dbReference type="EMBL" id="JAVDNV010000020">
    <property type="protein sequence ID" value="MDQ2311801.1"/>
    <property type="molecule type" value="Genomic_DNA"/>
</dbReference>
<accession>A0AAW8HXC4</accession>
<gene>
    <name evidence="1" type="ORF">RBJ30_22300</name>
</gene>
<name>A0AAW8HXC4_PLUGE</name>
<proteinExistence type="predicted"/>